<accession>A0A251SBQ2</accession>
<proteinExistence type="predicted"/>
<feature type="compositionally biased region" description="Basic residues" evidence="1">
    <location>
        <begin position="1"/>
        <end position="10"/>
    </location>
</feature>
<evidence type="ECO:0000256" key="1">
    <source>
        <dbReference type="SAM" id="MobiDB-lite"/>
    </source>
</evidence>
<reference evidence="3" key="1">
    <citation type="journal article" date="2017" name="Nature">
        <title>The sunflower genome provides insights into oil metabolism, flowering and Asterid evolution.</title>
        <authorList>
            <person name="Badouin H."/>
            <person name="Gouzy J."/>
            <person name="Grassa C.J."/>
            <person name="Murat F."/>
            <person name="Staton S.E."/>
            <person name="Cottret L."/>
            <person name="Lelandais-Briere C."/>
            <person name="Owens G.L."/>
            <person name="Carrere S."/>
            <person name="Mayjonade B."/>
            <person name="Legrand L."/>
            <person name="Gill N."/>
            <person name="Kane N.C."/>
            <person name="Bowers J.E."/>
            <person name="Hubner S."/>
            <person name="Bellec A."/>
            <person name="Berard A."/>
            <person name="Berges H."/>
            <person name="Blanchet N."/>
            <person name="Boniface M.C."/>
            <person name="Brunel D."/>
            <person name="Catrice O."/>
            <person name="Chaidir N."/>
            <person name="Claudel C."/>
            <person name="Donnadieu C."/>
            <person name="Faraut T."/>
            <person name="Fievet G."/>
            <person name="Helmstetter N."/>
            <person name="King M."/>
            <person name="Knapp S.J."/>
            <person name="Lai Z."/>
            <person name="Le Paslier M.C."/>
            <person name="Lippi Y."/>
            <person name="Lorenzon L."/>
            <person name="Mandel J.R."/>
            <person name="Marage G."/>
            <person name="Marchand G."/>
            <person name="Marquand E."/>
            <person name="Bret-Mestries E."/>
            <person name="Morien E."/>
            <person name="Nambeesan S."/>
            <person name="Nguyen T."/>
            <person name="Pegot-Espagnet P."/>
            <person name="Pouilly N."/>
            <person name="Raftis F."/>
            <person name="Sallet E."/>
            <person name="Schiex T."/>
            <person name="Thomas J."/>
            <person name="Vandecasteele C."/>
            <person name="Vares D."/>
            <person name="Vear F."/>
            <person name="Vautrin S."/>
            <person name="Crespi M."/>
            <person name="Mangin B."/>
            <person name="Burke J.M."/>
            <person name="Salse J."/>
            <person name="Munos S."/>
            <person name="Vincourt P."/>
            <person name="Rieseberg L.H."/>
            <person name="Langlade N.B."/>
        </authorList>
    </citation>
    <scope>NUCLEOTIDE SEQUENCE [LARGE SCALE GENOMIC DNA]</scope>
    <source>
        <strain evidence="3">cv. SF193</strain>
    </source>
</reference>
<gene>
    <name evidence="2" type="ORF">HannXRQ_Chr15g0476391</name>
</gene>
<sequence>MKKRNIKRTFRAMTSDDDKAGHHLSSAHKQGWPKKGLHHHPSISNFLSFQNCSIPVV</sequence>
<feature type="region of interest" description="Disordered" evidence="1">
    <location>
        <begin position="1"/>
        <end position="38"/>
    </location>
</feature>
<evidence type="ECO:0000313" key="3">
    <source>
        <dbReference type="Proteomes" id="UP000215914"/>
    </source>
</evidence>
<keyword evidence="3" id="KW-1185">Reference proteome</keyword>
<dbReference type="AlphaFoldDB" id="A0A251SBQ2"/>
<name>A0A251SBQ2_HELAN</name>
<dbReference type="InParanoid" id="A0A251SBQ2"/>
<protein>
    <submittedName>
        <fullName evidence="2">Uncharacterized protein</fullName>
    </submittedName>
</protein>
<organism evidence="2 3">
    <name type="scientific">Helianthus annuus</name>
    <name type="common">Common sunflower</name>
    <dbReference type="NCBI Taxonomy" id="4232"/>
    <lineage>
        <taxon>Eukaryota</taxon>
        <taxon>Viridiplantae</taxon>
        <taxon>Streptophyta</taxon>
        <taxon>Embryophyta</taxon>
        <taxon>Tracheophyta</taxon>
        <taxon>Spermatophyta</taxon>
        <taxon>Magnoliopsida</taxon>
        <taxon>eudicotyledons</taxon>
        <taxon>Gunneridae</taxon>
        <taxon>Pentapetalae</taxon>
        <taxon>asterids</taxon>
        <taxon>campanulids</taxon>
        <taxon>Asterales</taxon>
        <taxon>Asteraceae</taxon>
        <taxon>Asteroideae</taxon>
        <taxon>Heliantheae alliance</taxon>
        <taxon>Heliantheae</taxon>
        <taxon>Helianthus</taxon>
    </lineage>
</organism>
<dbReference type="Proteomes" id="UP000215914">
    <property type="component" value="Chromosome 15"/>
</dbReference>
<dbReference type="EMBL" id="CM007904">
    <property type="protein sequence ID" value="OTF94830.1"/>
    <property type="molecule type" value="Genomic_DNA"/>
</dbReference>
<evidence type="ECO:0000313" key="2">
    <source>
        <dbReference type="EMBL" id="OTF94830.1"/>
    </source>
</evidence>